<evidence type="ECO:0008006" key="3">
    <source>
        <dbReference type="Google" id="ProtNLM"/>
    </source>
</evidence>
<evidence type="ECO:0000313" key="2">
    <source>
        <dbReference type="Proteomes" id="UP000605013"/>
    </source>
</evidence>
<gene>
    <name evidence="1" type="ORF">JAO71_15305</name>
</gene>
<proteinExistence type="predicted"/>
<protein>
    <recommendedName>
        <fullName evidence="3">Lipoprotein</fullName>
    </recommendedName>
</protein>
<keyword evidence="2" id="KW-1185">Reference proteome</keyword>
<accession>A0ABS1WPX9</accession>
<dbReference type="EMBL" id="JAEMEF010000018">
    <property type="protein sequence ID" value="MBL7561167.1"/>
    <property type="molecule type" value="Genomic_DNA"/>
</dbReference>
<name>A0ABS1WPX9_9FLAO</name>
<dbReference type="RefSeq" id="WP_203001663.1">
    <property type="nucleotide sequence ID" value="NZ_JAEMEF010000018.1"/>
</dbReference>
<evidence type="ECO:0000313" key="1">
    <source>
        <dbReference type="EMBL" id="MBL7561167.1"/>
    </source>
</evidence>
<sequence length="326" mass="38057">MKNIFLLLITILMFACENKKDGENDKKVKIQISKPAQEIRYVTAKSGLIYRDKPKGKKLGKFEFNHQITITEHTNIFQEIKNGNKNIKGEWVGTNIENTKVYLFNGFLSETKPKITPELIKYFMDNEILWLSKEFKTILEENKLIKDAYGNSEFYSDIVYSEFDKKPVLICNQNFMEPSILEIDFSLNSNTNNKIKIISINQNTLTLKKEDKEYTFFKSNTKIISEDGYWNGGGGTASEEYTSEWLEKNFIGNFIFKNENESKKYNSENISYYFDSFSGDVIEINNRIYSIDKLIQKTYFLSEIKPDEFDEIEMKKTGKTATLTKE</sequence>
<organism evidence="1 2">
    <name type="scientific">Olleya sediminilitoris</name>
    <dbReference type="NCBI Taxonomy" id="2795739"/>
    <lineage>
        <taxon>Bacteria</taxon>
        <taxon>Pseudomonadati</taxon>
        <taxon>Bacteroidota</taxon>
        <taxon>Flavobacteriia</taxon>
        <taxon>Flavobacteriales</taxon>
        <taxon>Flavobacteriaceae</taxon>
    </lineage>
</organism>
<dbReference type="Proteomes" id="UP000605013">
    <property type="component" value="Unassembled WGS sequence"/>
</dbReference>
<reference evidence="1 2" key="1">
    <citation type="submission" date="2020-12" db="EMBL/GenBank/DDBJ databases">
        <title>Olleya sediminilitoris sp. nov., isolated from a tidal flat.</title>
        <authorList>
            <person name="Park S."/>
            <person name="Yoon J.-H."/>
        </authorList>
    </citation>
    <scope>NUCLEOTIDE SEQUENCE [LARGE SCALE GENOMIC DNA]</scope>
    <source>
        <strain evidence="1 2">YSTF-M6</strain>
    </source>
</reference>
<dbReference type="PROSITE" id="PS51257">
    <property type="entry name" value="PROKAR_LIPOPROTEIN"/>
    <property type="match status" value="1"/>
</dbReference>
<comment type="caution">
    <text evidence="1">The sequence shown here is derived from an EMBL/GenBank/DDBJ whole genome shotgun (WGS) entry which is preliminary data.</text>
</comment>